<evidence type="ECO:0000256" key="11">
    <source>
        <dbReference type="ARBA" id="ARBA00023235"/>
    </source>
</evidence>
<dbReference type="InterPro" id="IPR013020">
    <property type="entry name" value="Rad3/Chl1-like"/>
</dbReference>
<evidence type="ECO:0000256" key="1">
    <source>
        <dbReference type="ARBA" id="ARBA00001966"/>
    </source>
</evidence>
<reference evidence="15" key="1">
    <citation type="submission" date="2019-06" db="EMBL/GenBank/DDBJ databases">
        <authorList>
            <person name="Zheng W."/>
        </authorList>
    </citation>
    <scope>NUCLEOTIDE SEQUENCE</scope>
    <source>
        <strain evidence="15">QDHG01</strain>
    </source>
</reference>
<keyword evidence="12" id="KW-0539">Nucleus</keyword>
<dbReference type="InterPro" id="IPR045028">
    <property type="entry name" value="DinG/Rad3-like"/>
</dbReference>
<dbReference type="InterPro" id="IPR014013">
    <property type="entry name" value="Helic_SF1/SF2_ATP-bd_DinG/Rad3"/>
</dbReference>
<evidence type="ECO:0000256" key="7">
    <source>
        <dbReference type="ARBA" id="ARBA00022806"/>
    </source>
</evidence>
<comment type="cofactor">
    <cofactor evidence="1">
        <name>[4Fe-4S] cluster</name>
        <dbReference type="ChEBI" id="CHEBI:49883"/>
    </cofactor>
</comment>
<evidence type="ECO:0000256" key="3">
    <source>
        <dbReference type="ARBA" id="ARBA00008435"/>
    </source>
</evidence>
<keyword evidence="7" id="KW-0347">Helicase</keyword>
<comment type="caution">
    <text evidence="15">The sequence shown here is derived from an EMBL/GenBank/DDBJ whole genome shotgun (WGS) entry which is preliminary data.</text>
</comment>
<dbReference type="GO" id="GO:0051536">
    <property type="term" value="F:iron-sulfur cluster binding"/>
    <property type="evidence" value="ECO:0007669"/>
    <property type="project" value="UniProtKB-KW"/>
</dbReference>
<evidence type="ECO:0000256" key="9">
    <source>
        <dbReference type="ARBA" id="ARBA00023004"/>
    </source>
</evidence>
<gene>
    <name evidence="15" type="ORF">FGO68_gene2312</name>
</gene>
<dbReference type="GO" id="GO:0005634">
    <property type="term" value="C:nucleus"/>
    <property type="evidence" value="ECO:0007669"/>
    <property type="project" value="UniProtKB-SubCell"/>
</dbReference>
<keyword evidence="10" id="KW-0411">Iron-sulfur</keyword>
<evidence type="ECO:0000256" key="12">
    <source>
        <dbReference type="ARBA" id="ARBA00023242"/>
    </source>
</evidence>
<evidence type="ECO:0000256" key="4">
    <source>
        <dbReference type="ARBA" id="ARBA00022723"/>
    </source>
</evidence>
<name>A0A8J8T6E4_HALGN</name>
<dbReference type="GO" id="GO:0005524">
    <property type="term" value="F:ATP binding"/>
    <property type="evidence" value="ECO:0007669"/>
    <property type="project" value="UniProtKB-KW"/>
</dbReference>
<feature type="coiled-coil region" evidence="13">
    <location>
        <begin position="128"/>
        <end position="155"/>
    </location>
</feature>
<keyword evidence="8" id="KW-0067">ATP-binding</keyword>
<evidence type="ECO:0000256" key="6">
    <source>
        <dbReference type="ARBA" id="ARBA00022801"/>
    </source>
</evidence>
<dbReference type="Proteomes" id="UP000785679">
    <property type="component" value="Unassembled WGS sequence"/>
</dbReference>
<dbReference type="SMART" id="SM00491">
    <property type="entry name" value="HELICc2"/>
    <property type="match status" value="1"/>
</dbReference>
<dbReference type="Gene3D" id="1.10.275.40">
    <property type="match status" value="1"/>
</dbReference>
<dbReference type="GO" id="GO:0006139">
    <property type="term" value="P:nucleobase-containing compound metabolic process"/>
    <property type="evidence" value="ECO:0007669"/>
    <property type="project" value="InterPro"/>
</dbReference>
<dbReference type="Gene3D" id="3.40.50.300">
    <property type="entry name" value="P-loop containing nucleotide triphosphate hydrolases"/>
    <property type="match status" value="3"/>
</dbReference>
<dbReference type="PANTHER" id="PTHR11472:SF41">
    <property type="entry name" value="ATP-DEPENDENT DNA HELICASE DDX11-RELATED"/>
    <property type="match status" value="1"/>
</dbReference>
<keyword evidence="13" id="KW-0175">Coiled coil</keyword>
<evidence type="ECO:0000256" key="2">
    <source>
        <dbReference type="ARBA" id="ARBA00004123"/>
    </source>
</evidence>
<keyword evidence="11" id="KW-0413">Isomerase</keyword>
<evidence type="ECO:0000256" key="8">
    <source>
        <dbReference type="ARBA" id="ARBA00022840"/>
    </source>
</evidence>
<evidence type="ECO:0000256" key="10">
    <source>
        <dbReference type="ARBA" id="ARBA00023014"/>
    </source>
</evidence>
<dbReference type="Pfam" id="PF13307">
    <property type="entry name" value="Helicase_C_2"/>
    <property type="match status" value="1"/>
</dbReference>
<dbReference type="GO" id="GO:0016818">
    <property type="term" value="F:hydrolase activity, acting on acid anhydrides, in phosphorus-containing anhydrides"/>
    <property type="evidence" value="ECO:0007669"/>
    <property type="project" value="InterPro"/>
</dbReference>
<dbReference type="GO" id="GO:0046872">
    <property type="term" value="F:metal ion binding"/>
    <property type="evidence" value="ECO:0007669"/>
    <property type="project" value="UniProtKB-KW"/>
</dbReference>
<evidence type="ECO:0000256" key="13">
    <source>
        <dbReference type="SAM" id="Coils"/>
    </source>
</evidence>
<comment type="subcellular location">
    <subcellularLocation>
        <location evidence="2">Nucleus</location>
    </subcellularLocation>
</comment>
<dbReference type="InterPro" id="IPR042493">
    <property type="entry name" value="XPD_DNA_FeS"/>
</dbReference>
<comment type="similarity">
    <text evidence="3">Belongs to the DEAD box helicase family. DEAH subfamily. DDX11/CHL1 sub-subfamily.</text>
</comment>
<dbReference type="AlphaFoldDB" id="A0A8J8T6E4"/>
<dbReference type="InterPro" id="IPR027417">
    <property type="entry name" value="P-loop_NTPase"/>
</dbReference>
<dbReference type="PANTHER" id="PTHR11472">
    <property type="entry name" value="DNA REPAIR DEAD HELICASE RAD3/XP-D SUBFAMILY MEMBER"/>
    <property type="match status" value="1"/>
</dbReference>
<proteinExistence type="inferred from homology"/>
<dbReference type="EMBL" id="RRYP01004055">
    <property type="protein sequence ID" value="TNV83211.1"/>
    <property type="molecule type" value="Genomic_DNA"/>
</dbReference>
<dbReference type="SUPFAM" id="SSF52540">
    <property type="entry name" value="P-loop containing nucleoside triphosphate hydrolases"/>
    <property type="match status" value="2"/>
</dbReference>
<keyword evidence="4" id="KW-0479">Metal-binding</keyword>
<dbReference type="InterPro" id="IPR006555">
    <property type="entry name" value="ATP-dep_Helicase_C"/>
</dbReference>
<evidence type="ECO:0000259" key="14">
    <source>
        <dbReference type="PROSITE" id="PS51193"/>
    </source>
</evidence>
<accession>A0A8J8T6E4</accession>
<dbReference type="NCBIfam" id="TIGR00604">
    <property type="entry name" value="rad3"/>
    <property type="match status" value="1"/>
</dbReference>
<dbReference type="InterPro" id="IPR010614">
    <property type="entry name" value="RAD3-like_helicase_DEAD"/>
</dbReference>
<evidence type="ECO:0000256" key="5">
    <source>
        <dbReference type="ARBA" id="ARBA00022741"/>
    </source>
</evidence>
<keyword evidence="6" id="KW-0378">Hydrolase</keyword>
<dbReference type="Pfam" id="PF06733">
    <property type="entry name" value="DEAD_2"/>
    <property type="match status" value="1"/>
</dbReference>
<dbReference type="PROSITE" id="PS51193">
    <property type="entry name" value="HELICASE_ATP_BIND_2"/>
    <property type="match status" value="1"/>
</dbReference>
<organism evidence="15 16">
    <name type="scientific">Halteria grandinella</name>
    <dbReference type="NCBI Taxonomy" id="5974"/>
    <lineage>
        <taxon>Eukaryota</taxon>
        <taxon>Sar</taxon>
        <taxon>Alveolata</taxon>
        <taxon>Ciliophora</taxon>
        <taxon>Intramacronucleata</taxon>
        <taxon>Spirotrichea</taxon>
        <taxon>Stichotrichia</taxon>
        <taxon>Sporadotrichida</taxon>
        <taxon>Halteriidae</taxon>
        <taxon>Halteria</taxon>
    </lineage>
</organism>
<dbReference type="OrthoDB" id="297351at2759"/>
<protein>
    <recommendedName>
        <fullName evidence="14">Helicase ATP-binding domain-containing protein</fullName>
    </recommendedName>
</protein>
<feature type="domain" description="Helicase ATP-binding" evidence="14">
    <location>
        <begin position="18"/>
        <end position="397"/>
    </location>
</feature>
<evidence type="ECO:0000313" key="15">
    <source>
        <dbReference type="EMBL" id="TNV83211.1"/>
    </source>
</evidence>
<dbReference type="GO" id="GO:0003678">
    <property type="term" value="F:DNA helicase activity"/>
    <property type="evidence" value="ECO:0007669"/>
    <property type="project" value="InterPro"/>
</dbReference>
<sequence length="816" mass="93710">MISIAEIFKLHKMEKKNIEYPYCFPYKPYQVQVDLMDKIYDLLKTDKKIGLFESPTGTGKTMSLICSTLTWYAGKQPLPEAKSVQPRIEDDFLSLFGNPTESNTSPVKSRVNQLFKKRAYSQIKSTDIREIQLNLKKKREQREILQRQQAATKSEEDSHLLTYDSDNENKQKKLKEIAIRTQTLNKRAQASGVESSAKEVQIIFCTRTHSQMSQIVNEIKRTQFSAEVSVVPIVSRKGLCVHENMKDIPYVSLLNERCQDLCEKSKCPYNDHDLTEIMANYILEKPQDIEEIGQYAKDTKICGYFSSRKAAQEADVLITPYQSILSESTREALGISLNNKVVVFDEGHNIMETISSMNSVSVTLPQLSNSIRAIILYTEKYGSRMAPKNLKSLRDISDVIDKLQSYIQKHKFETETDQLQTLDVMDVLIQADLYKLDFQKISSFFDKSDLIRKINGFCTAMIQKEKQNLVQGKKQSDASNIISNSRSVLYAVKEFIRILQYKPEDGKLIIEKQNDIMALRYLCLNPTQTLKRMLDQVKGLIFISGTLEPSQEFNLLINKAKEGEVSRFNCAHIIPKQHFQGLIVSQFEDHQFDFRFQSRLNESQLKVLGNLILHICQNTPQEGGVIVFLQSYGFKNTFLNFLRKTEFLKFLGSSRRIFEESQDGVDIFPEYQKAITEAKAPSILFCVIGGKLSEGINFSDNLARTVIVCGLPFANSQSIEIKEKMHYYNQIGDANFTGNDYYENLCMKTLNQAIGRAIRHIGDFATIVLVDQRFSNLRIKRKLPKWMQESLVEIGAKNSRDEVQGLMTQFFKYFQK</sequence>
<dbReference type="Gene3D" id="1.10.30.20">
    <property type="entry name" value="Bacterial XPD DNA helicase, FeS cluster domain"/>
    <property type="match status" value="1"/>
</dbReference>
<dbReference type="GO" id="GO:0003677">
    <property type="term" value="F:DNA binding"/>
    <property type="evidence" value="ECO:0007669"/>
    <property type="project" value="InterPro"/>
</dbReference>
<keyword evidence="9" id="KW-0408">Iron</keyword>
<dbReference type="GO" id="GO:0034085">
    <property type="term" value="P:establishment of sister chromatid cohesion"/>
    <property type="evidence" value="ECO:0007669"/>
    <property type="project" value="TreeGrafter"/>
</dbReference>
<evidence type="ECO:0000313" key="16">
    <source>
        <dbReference type="Proteomes" id="UP000785679"/>
    </source>
</evidence>
<keyword evidence="5" id="KW-0547">Nucleotide-binding</keyword>
<keyword evidence="16" id="KW-1185">Reference proteome</keyword>
<dbReference type="InterPro" id="IPR006554">
    <property type="entry name" value="Helicase-like_DEXD_c2"/>
</dbReference>
<dbReference type="SMART" id="SM00488">
    <property type="entry name" value="DEXDc2"/>
    <property type="match status" value="1"/>
</dbReference>